<evidence type="ECO:0000313" key="1">
    <source>
        <dbReference type="EMBL" id="MVT73167.1"/>
    </source>
</evidence>
<protein>
    <recommendedName>
        <fullName evidence="3">Transposase</fullName>
    </recommendedName>
</protein>
<evidence type="ECO:0000313" key="2">
    <source>
        <dbReference type="Proteomes" id="UP000449969"/>
    </source>
</evidence>
<accession>A0A844T2R8</accession>
<organism evidence="1 2">
    <name type="scientific">Bradyrhizobium cajani</name>
    <dbReference type="NCBI Taxonomy" id="1928661"/>
    <lineage>
        <taxon>Bacteria</taxon>
        <taxon>Pseudomonadati</taxon>
        <taxon>Pseudomonadota</taxon>
        <taxon>Alphaproteobacteria</taxon>
        <taxon>Hyphomicrobiales</taxon>
        <taxon>Nitrobacteraceae</taxon>
        <taxon>Bradyrhizobium</taxon>
    </lineage>
</organism>
<dbReference type="Pfam" id="PF13384">
    <property type="entry name" value="HTH_23"/>
    <property type="match status" value="1"/>
</dbReference>
<dbReference type="AlphaFoldDB" id="A0A844T2R8"/>
<dbReference type="Gene3D" id="1.10.1270.10">
    <property type="entry name" value="TrpR-like"/>
    <property type="match status" value="1"/>
</dbReference>
<dbReference type="SUPFAM" id="SSF46689">
    <property type="entry name" value="Homeodomain-like"/>
    <property type="match status" value="1"/>
</dbReference>
<name>A0A844T2R8_9BRAD</name>
<dbReference type="Proteomes" id="UP000449969">
    <property type="component" value="Unassembled WGS sequence"/>
</dbReference>
<dbReference type="InterPro" id="IPR038116">
    <property type="entry name" value="TrpR-like_sf"/>
</dbReference>
<sequence>MVGKRHASEEISAKLAQANELAAKGKTQREISKALGVSIMTYHRWKKMLKSSPPAMDHERRVIESVPRAASADASSEETIKRLEFENAQLRRLVTDVLLEKLKYEEELRARQGTRMRRPDNG</sequence>
<dbReference type="RefSeq" id="WP_157329179.1">
    <property type="nucleotide sequence ID" value="NZ_JANADL010000003.1"/>
</dbReference>
<evidence type="ECO:0008006" key="3">
    <source>
        <dbReference type="Google" id="ProtNLM"/>
    </source>
</evidence>
<keyword evidence="2" id="KW-1185">Reference proteome</keyword>
<comment type="caution">
    <text evidence="1">The sequence shown here is derived from an EMBL/GenBank/DDBJ whole genome shotgun (WGS) entry which is preliminary data.</text>
</comment>
<dbReference type="OrthoDB" id="9809060at2"/>
<proteinExistence type="predicted"/>
<gene>
    <name evidence="1" type="ORF">GPL20_08600</name>
</gene>
<dbReference type="InterPro" id="IPR009057">
    <property type="entry name" value="Homeodomain-like_sf"/>
</dbReference>
<reference evidence="1 2" key="1">
    <citation type="submission" date="2019-12" db="EMBL/GenBank/DDBJ databases">
        <title>Draft genome sequences Bradyrhizobium cajani AMBPC1010, Bradyrhizobium pachyrhizi AMBPC1040 and Bradyrhizobium yuanmingense ALSPC3051, three plant growth promoting strains isolated from nodules of Cajanus cajan L. in Dominican Republic.</title>
        <authorList>
            <person name="Flores-Felix J.D."/>
            <person name="Araujo J."/>
            <person name="Diaz-Alcantara C."/>
            <person name="Gonzalez-Andres F."/>
            <person name="Velazquez E."/>
        </authorList>
    </citation>
    <scope>NUCLEOTIDE SEQUENCE [LARGE SCALE GENOMIC DNA]</scope>
    <source>
        <strain evidence="1 2">1010</strain>
    </source>
</reference>
<dbReference type="EMBL" id="WQNE01000005">
    <property type="protein sequence ID" value="MVT73167.1"/>
    <property type="molecule type" value="Genomic_DNA"/>
</dbReference>